<dbReference type="Pfam" id="PF06799">
    <property type="entry name" value="CGLD27-like"/>
    <property type="match status" value="1"/>
</dbReference>
<evidence type="ECO:0000256" key="1">
    <source>
        <dbReference type="ARBA" id="ARBA00004474"/>
    </source>
</evidence>
<feature type="transmembrane region" description="Helical" evidence="3">
    <location>
        <begin position="148"/>
        <end position="168"/>
    </location>
</feature>
<comment type="subcellular location">
    <subcellularLocation>
        <location evidence="1">Plastid</location>
    </subcellularLocation>
</comment>
<keyword evidence="3" id="KW-1133">Transmembrane helix</keyword>
<dbReference type="GO" id="GO:0009536">
    <property type="term" value="C:plastid"/>
    <property type="evidence" value="ECO:0007669"/>
    <property type="project" value="UniProtKB-SubCell"/>
</dbReference>
<dbReference type="AlphaFoldDB" id="A0A6U3WYH4"/>
<accession>A0A6U3WYH4</accession>
<keyword evidence="2" id="KW-0934">Plastid</keyword>
<evidence type="ECO:0000256" key="3">
    <source>
        <dbReference type="SAM" id="Phobius"/>
    </source>
</evidence>
<evidence type="ECO:0000256" key="2">
    <source>
        <dbReference type="ARBA" id="ARBA00022640"/>
    </source>
</evidence>
<organism evidence="5">
    <name type="scientific">Ditylum brightwellii</name>
    <dbReference type="NCBI Taxonomy" id="49249"/>
    <lineage>
        <taxon>Eukaryota</taxon>
        <taxon>Sar</taxon>
        <taxon>Stramenopiles</taxon>
        <taxon>Ochrophyta</taxon>
        <taxon>Bacillariophyta</taxon>
        <taxon>Mediophyceae</taxon>
        <taxon>Lithodesmiophycidae</taxon>
        <taxon>Lithodesmiales</taxon>
        <taxon>Lithodesmiaceae</taxon>
        <taxon>Ditylum</taxon>
    </lineage>
</organism>
<evidence type="ECO:0000313" key="5">
    <source>
        <dbReference type="EMBL" id="CAD9350263.1"/>
    </source>
</evidence>
<keyword evidence="3" id="KW-0472">Membrane</keyword>
<reference evidence="5" key="1">
    <citation type="submission" date="2021-01" db="EMBL/GenBank/DDBJ databases">
        <authorList>
            <person name="Corre E."/>
            <person name="Pelletier E."/>
            <person name="Niang G."/>
            <person name="Scheremetjew M."/>
            <person name="Finn R."/>
            <person name="Kale V."/>
            <person name="Holt S."/>
            <person name="Cochrane G."/>
            <person name="Meng A."/>
            <person name="Brown T."/>
            <person name="Cohen L."/>
        </authorList>
    </citation>
    <scope>NUCLEOTIDE SEQUENCE</scope>
    <source>
        <strain evidence="5">Pop2</strain>
    </source>
</reference>
<dbReference type="InterPro" id="IPR009631">
    <property type="entry name" value="CGLD27-like"/>
</dbReference>
<name>A0A6U3WYH4_9STRA</name>
<feature type="chain" id="PRO_5030160243" evidence="4">
    <location>
        <begin position="24"/>
        <end position="291"/>
    </location>
</feature>
<feature type="transmembrane region" description="Helical" evidence="3">
    <location>
        <begin position="109"/>
        <end position="128"/>
    </location>
</feature>
<sequence length="291" mass="32447">MAMLSTSLRLCALLLAFPPLVSSFVVPGSLPTQQTRATPIPFRDSRNILMSTFKDDEFELRSEAGSQRPETSFGADAVPEAQRPANEYLDLIRQPFFAWADQERGNTGLAIRLAVVYFVSFFLVCFPISGATYTQDGFLLQKIASSNVGSLALVLLLLVRIYTGWGYIGSRLKSKVIEYEETGWYDGDIEYKNEAEKARDLFLYRSDVQPVEERLKIFTIAAGCLWIASCIGLNVATASKPVFDEYNPEMLKTLQYDDKIANIAAKQSNGKPTYCDNRYYRAVANGGQGCN</sequence>
<dbReference type="PANTHER" id="PTHR34214">
    <property type="match status" value="1"/>
</dbReference>
<feature type="signal peptide" evidence="4">
    <location>
        <begin position="1"/>
        <end position="23"/>
    </location>
</feature>
<evidence type="ECO:0000256" key="4">
    <source>
        <dbReference type="SAM" id="SignalP"/>
    </source>
</evidence>
<protein>
    <submittedName>
        <fullName evidence="5">Uncharacterized protein</fullName>
    </submittedName>
</protein>
<dbReference type="EMBL" id="HBGN01033060">
    <property type="protein sequence ID" value="CAD9350263.1"/>
    <property type="molecule type" value="Transcribed_RNA"/>
</dbReference>
<gene>
    <name evidence="5" type="ORF">DBRI1063_LOCUS21364</name>
</gene>
<dbReference type="PANTHER" id="PTHR34214:SF3">
    <property type="entry name" value="PROTEIN CONSERVED IN THE GREEN LINEAGE AND DIATOMS 27, CHLOROPLASTIC"/>
    <property type="match status" value="1"/>
</dbReference>
<proteinExistence type="predicted"/>
<keyword evidence="3" id="KW-0812">Transmembrane</keyword>
<keyword evidence="4" id="KW-0732">Signal</keyword>